<gene>
    <name evidence="2" type="ORF">WN55_10785</name>
</gene>
<feature type="compositionally biased region" description="Polar residues" evidence="1">
    <location>
        <begin position="56"/>
        <end position="69"/>
    </location>
</feature>
<sequence>IAEEKGSRAEREKGRKRSRTKIDKTSLWIPAAKSPAEGTRFTKFCRKEYPHRNISGKFNSTSRSSQGKQNAAIPRDAERENDGLFYALAVSISPMPLQPMNRERQ</sequence>
<dbReference type="EMBL" id="KQ434856">
    <property type="protein sequence ID" value="KZC08762.1"/>
    <property type="molecule type" value="Genomic_DNA"/>
</dbReference>
<proteinExistence type="predicted"/>
<organism evidence="2 3">
    <name type="scientific">Dufourea novaeangliae</name>
    <name type="common">Sweat bee</name>
    <dbReference type="NCBI Taxonomy" id="178035"/>
    <lineage>
        <taxon>Eukaryota</taxon>
        <taxon>Metazoa</taxon>
        <taxon>Ecdysozoa</taxon>
        <taxon>Arthropoda</taxon>
        <taxon>Hexapoda</taxon>
        <taxon>Insecta</taxon>
        <taxon>Pterygota</taxon>
        <taxon>Neoptera</taxon>
        <taxon>Endopterygota</taxon>
        <taxon>Hymenoptera</taxon>
        <taxon>Apocrita</taxon>
        <taxon>Aculeata</taxon>
        <taxon>Apoidea</taxon>
        <taxon>Anthophila</taxon>
        <taxon>Halictidae</taxon>
        <taxon>Rophitinae</taxon>
        <taxon>Dufourea</taxon>
    </lineage>
</organism>
<dbReference type="Proteomes" id="UP000076502">
    <property type="component" value="Unassembled WGS sequence"/>
</dbReference>
<feature type="non-terminal residue" evidence="2">
    <location>
        <position position="1"/>
    </location>
</feature>
<evidence type="ECO:0000313" key="3">
    <source>
        <dbReference type="Proteomes" id="UP000076502"/>
    </source>
</evidence>
<accession>A0A154PA82</accession>
<dbReference type="AlphaFoldDB" id="A0A154PA82"/>
<evidence type="ECO:0000313" key="2">
    <source>
        <dbReference type="EMBL" id="KZC08762.1"/>
    </source>
</evidence>
<protein>
    <submittedName>
        <fullName evidence="2">Uncharacterized protein</fullName>
    </submittedName>
</protein>
<evidence type="ECO:0000256" key="1">
    <source>
        <dbReference type="SAM" id="MobiDB-lite"/>
    </source>
</evidence>
<feature type="region of interest" description="Disordered" evidence="1">
    <location>
        <begin position="52"/>
        <end position="78"/>
    </location>
</feature>
<name>A0A154PA82_DUFNO</name>
<keyword evidence="3" id="KW-1185">Reference proteome</keyword>
<reference evidence="2 3" key="1">
    <citation type="submission" date="2015-07" db="EMBL/GenBank/DDBJ databases">
        <title>The genome of Dufourea novaeangliae.</title>
        <authorList>
            <person name="Pan H."/>
            <person name="Kapheim K."/>
        </authorList>
    </citation>
    <scope>NUCLEOTIDE SEQUENCE [LARGE SCALE GENOMIC DNA]</scope>
    <source>
        <strain evidence="2">0120121106</strain>
        <tissue evidence="2">Whole body</tissue>
    </source>
</reference>
<feature type="compositionally biased region" description="Basic and acidic residues" evidence="1">
    <location>
        <begin position="1"/>
        <end position="13"/>
    </location>
</feature>
<feature type="region of interest" description="Disordered" evidence="1">
    <location>
        <begin position="1"/>
        <end position="26"/>
    </location>
</feature>